<dbReference type="STRING" id="1802448.A2672_01795"/>
<evidence type="ECO:0000313" key="1">
    <source>
        <dbReference type="EMBL" id="OHA65200.1"/>
    </source>
</evidence>
<evidence type="ECO:0008006" key="3">
    <source>
        <dbReference type="Google" id="ProtNLM"/>
    </source>
</evidence>
<accession>A0A1G2QX96</accession>
<gene>
    <name evidence="1" type="ORF">A2672_01795</name>
</gene>
<proteinExistence type="predicted"/>
<organism evidence="1 2">
    <name type="scientific">Candidatus Wildermuthbacteria bacterium RIFCSPHIGHO2_01_FULL_49_22b</name>
    <dbReference type="NCBI Taxonomy" id="1802448"/>
    <lineage>
        <taxon>Bacteria</taxon>
        <taxon>Candidatus Wildermuthiibacteriota</taxon>
    </lineage>
</organism>
<evidence type="ECO:0000313" key="2">
    <source>
        <dbReference type="Proteomes" id="UP000178065"/>
    </source>
</evidence>
<dbReference type="Proteomes" id="UP000178065">
    <property type="component" value="Unassembled WGS sequence"/>
</dbReference>
<reference evidence="1 2" key="1">
    <citation type="journal article" date="2016" name="Nat. Commun.">
        <title>Thousands of microbial genomes shed light on interconnected biogeochemical processes in an aquifer system.</title>
        <authorList>
            <person name="Anantharaman K."/>
            <person name="Brown C.T."/>
            <person name="Hug L.A."/>
            <person name="Sharon I."/>
            <person name="Castelle C.J."/>
            <person name="Probst A.J."/>
            <person name="Thomas B.C."/>
            <person name="Singh A."/>
            <person name="Wilkins M.J."/>
            <person name="Karaoz U."/>
            <person name="Brodie E.L."/>
            <person name="Williams K.H."/>
            <person name="Hubbard S.S."/>
            <person name="Banfield J.F."/>
        </authorList>
    </citation>
    <scope>NUCLEOTIDE SEQUENCE [LARGE SCALE GENOMIC DNA]</scope>
</reference>
<comment type="caution">
    <text evidence="1">The sequence shown here is derived from an EMBL/GenBank/DDBJ whole genome shotgun (WGS) entry which is preliminary data.</text>
</comment>
<dbReference type="EMBL" id="MHTT01000015">
    <property type="protein sequence ID" value="OHA65200.1"/>
    <property type="molecule type" value="Genomic_DNA"/>
</dbReference>
<dbReference type="AlphaFoldDB" id="A0A1G2QX96"/>
<name>A0A1G2QX96_9BACT</name>
<protein>
    <recommendedName>
        <fullName evidence="3">Ribbon-helix-helix protein CopG domain-containing protein</fullName>
    </recommendedName>
</protein>
<sequence length="84" mass="9833">MAIVNFFLPKTLEQRIVQTIKEKGFASKAEFFRFAAVHFLDVVNKPFANEDERMEYLTNAIGRELRNRYRGRKLPSAKEQLANL</sequence>